<dbReference type="InterPro" id="IPR056914">
    <property type="entry name" value="Gp53-like"/>
</dbReference>
<reference evidence="1" key="1">
    <citation type="submission" date="2017-08" db="EMBL/GenBank/DDBJ databases">
        <title>The complete genome of Acinetobacter baumannii phage WCHABP1.</title>
        <authorList>
            <person name="Zhou W."/>
            <person name="Feng Y."/>
            <person name="Zong Z."/>
        </authorList>
    </citation>
    <scope>NUCLEOTIDE SEQUENCE [LARGE SCALE GENOMIC DNA]</scope>
</reference>
<keyword evidence="2" id="KW-1185">Reference proteome</keyword>
<sequence length="164" mass="16804">MGFQTSVNLYNPIGIPGAFASIGPYHSVIAGAFQFVAGDAGLAIAAFAWGSLVDGKTTNAKPADTTNHSLGFVSRNSNIAVITQWQGQSSNLIPSGLEVTLHDRGDFYAVTKTAATVGQKIFASDTDGTIQTGAAGATVAGYTETPFSVTTPGQANSIIKISAF</sequence>
<name>A0A1X9SFC3_9CAUD</name>
<dbReference type="EMBL" id="KY829116">
    <property type="protein sequence ID" value="ARQ94749.1"/>
    <property type="molecule type" value="Genomic_DNA"/>
</dbReference>
<protein>
    <submittedName>
        <fullName evidence="1">Uncharacterized protein</fullName>
    </submittedName>
</protein>
<accession>A0A1X9SFC3</accession>
<dbReference type="OrthoDB" id="17654at10239"/>
<dbReference type="Proteomes" id="UP000223264">
    <property type="component" value="Segment"/>
</dbReference>
<proteinExistence type="predicted"/>
<gene>
    <name evidence="1" type="ORF">ABP1_00028</name>
</gene>
<evidence type="ECO:0000313" key="2">
    <source>
        <dbReference type="Proteomes" id="UP000223264"/>
    </source>
</evidence>
<evidence type="ECO:0000313" key="1">
    <source>
        <dbReference type="EMBL" id="ARQ94749.1"/>
    </source>
</evidence>
<dbReference type="Pfam" id="PF23982">
    <property type="entry name" value="XM1_gp53_minor_capsid"/>
    <property type="match status" value="1"/>
</dbReference>
<organism evidence="1 2">
    <name type="scientific">Acinetobacter phage WCHABP1</name>
    <dbReference type="NCBI Taxonomy" id="1983409"/>
    <lineage>
        <taxon>Viruses</taxon>
        <taxon>Duplodnaviria</taxon>
        <taxon>Heunggongvirae</taxon>
        <taxon>Uroviricota</taxon>
        <taxon>Caudoviricetes</taxon>
        <taxon>Obolenskvirus</taxon>
        <taxon>Obolenskvirus WCHABP1</taxon>
    </lineage>
</organism>